<proteinExistence type="predicted"/>
<name>A0ACC2IMC4_9PEZI</name>
<gene>
    <name evidence="1" type="ORF">ONZ43_g4463</name>
</gene>
<dbReference type="EMBL" id="JAPESX010001204">
    <property type="protein sequence ID" value="KAJ8116359.1"/>
    <property type="molecule type" value="Genomic_DNA"/>
</dbReference>
<comment type="caution">
    <text evidence="1">The sequence shown here is derived from an EMBL/GenBank/DDBJ whole genome shotgun (WGS) entry which is preliminary data.</text>
</comment>
<organism evidence="1 2">
    <name type="scientific">Nemania bipapillata</name>
    <dbReference type="NCBI Taxonomy" id="110536"/>
    <lineage>
        <taxon>Eukaryota</taxon>
        <taxon>Fungi</taxon>
        <taxon>Dikarya</taxon>
        <taxon>Ascomycota</taxon>
        <taxon>Pezizomycotina</taxon>
        <taxon>Sordariomycetes</taxon>
        <taxon>Xylariomycetidae</taxon>
        <taxon>Xylariales</taxon>
        <taxon>Xylariaceae</taxon>
        <taxon>Nemania</taxon>
    </lineage>
</organism>
<keyword evidence="2" id="KW-1185">Reference proteome</keyword>
<sequence length="297" mass="33648">MGTPFLERIERPKLDGYDAKLPCDKQSPDIPSGFIDAMSVREAVFVKEQGFPLEIEQDRDDRRSCHWVIYASVKTTIEPEERDPATNSVIRPRRSETKTLPIATLRVVPFPHDAHPTNGSRWVGGNLEYDRSDENRRPYGNNSTVGGTAIGSRARSGTDEARLSINLPFGRDRPTDFHDGKEPYVKLGRVAVLSEYRGLNIASQLWAAAKKWLQENPTFFNPTIRDLRLSVTPVTTDYNIPKWNGLVCVHAQEAIVEVYERWGFKVDEAFGRFYEDGVPHVGMFQRLDISSVDPQIS</sequence>
<accession>A0ACC2IMC4</accession>
<evidence type="ECO:0000313" key="1">
    <source>
        <dbReference type="EMBL" id="KAJ8116359.1"/>
    </source>
</evidence>
<evidence type="ECO:0000313" key="2">
    <source>
        <dbReference type="Proteomes" id="UP001153334"/>
    </source>
</evidence>
<protein>
    <submittedName>
        <fullName evidence="1">Uncharacterized protein</fullName>
    </submittedName>
</protein>
<reference evidence="1" key="1">
    <citation type="submission" date="2022-11" db="EMBL/GenBank/DDBJ databases">
        <title>Genome Sequence of Nemania bipapillata.</title>
        <authorList>
            <person name="Buettner E."/>
        </authorList>
    </citation>
    <scope>NUCLEOTIDE SEQUENCE</scope>
    <source>
        <strain evidence="1">CP14</strain>
    </source>
</reference>
<dbReference type="Proteomes" id="UP001153334">
    <property type="component" value="Unassembled WGS sequence"/>
</dbReference>